<comment type="caution">
    <text evidence="2">The sequence shown here is derived from an EMBL/GenBank/DDBJ whole genome shotgun (WGS) entry which is preliminary data.</text>
</comment>
<evidence type="ECO:0000313" key="2">
    <source>
        <dbReference type="EMBL" id="CAJ1963205.1"/>
    </source>
</evidence>
<dbReference type="EMBL" id="CAKOGP040002136">
    <property type="protein sequence ID" value="CAJ1963205.1"/>
    <property type="molecule type" value="Genomic_DNA"/>
</dbReference>
<dbReference type="InterPro" id="IPR053159">
    <property type="entry name" value="Hybrid_Histidine_Kinase"/>
</dbReference>
<dbReference type="InterPro" id="IPR041664">
    <property type="entry name" value="AAA_16"/>
</dbReference>
<sequence>MADANFVNRDISFRNHHAENDDDDGISKATPLHSNYSLNFQFLKEGTLFDRSQQIDTLMEVLSRRLRPDSTPEFVLIAGTTGTGKTVLARKLKQPVQDRDGFFVMGKFDQLKNSQPFAPLVAAMTDFVRQVLKKSNEAVDAISADIVSQVGNDIGVLTVLVPALEELVGRPAEGSLFTLKSADAEERLKKIFVKFVKATCSLTRPLVLVMDDLQWADPGSLELLEAIVSDKHNQGLVVLGICRSNEVSYTHDLSVILRRLKNEKGVLITTVDVKCLSIQAANSLVACVLRSREDDCVGVTNIVYARTKGNVFFIVQFLKALFEDGVLTRDPTNHSWLWDDDIWGAKFENANSILDLTASRIKKLPVDCQLLLLYAACLGTELDEDLLSKLFVDSLTVGAEEKSVLYDLAESVSNVDLDGAIERCASEGVIIKESHSMTYRFLHDQVKEAAYNLIAPSEHPSLHISLGRFLCKVLTRDELEQYVFVVLDQMRLGIECIFAESEKVHFASLCLLAGKKAIISSDFKTSLRVLELGLGLLDARQCWRDEYELTLALHNTIAQVTCCLGDFQGTDEAVKAVTLHARSYNDQLPTLMLQVYTYGTRMRLKDSIELGLDVLEKLGEPIPRNPGTHQIIFELFKIKRTLKRRSDTSIIGLPDMTDQTKLSAMGILNLLIAPSFIARQNLLPLVTFKLFRLTLSHGASAVSTVACSGTGLVLANIGDHDTAYRLGQLALLFIGRYNAVRNDWIPRVYVGHYGIISLAKEPIGQVLEKLAHAHQVGLECGDVEMGFICLHMCRVYSFHAGYSLVDLEPKMKLALEQMDAKNQTLWYEMTHVCYEALLVLMGRTGDPAVTNGCLMTLEIGSEKLTQVLQTANLEVHMFMCLANIHRMVTAYYSGDFELALEMAKRSRNAKRILGTSMYVPFQVCYDALTCMALLRRQHVTSPIRKRRLLHQTQNCLAYFKKTAAGIPENYLHKIHLIEGELLAHHRKPAQAVSMYAKAQEQARKHGFLEVVAIACEQEAIVRREFGMAEHWECYQKAIRCYEEWGAFAKASRMKQLADENL</sequence>
<dbReference type="AlphaFoldDB" id="A0AAD2G5S5"/>
<dbReference type="Pfam" id="PF13191">
    <property type="entry name" value="AAA_16"/>
    <property type="match status" value="1"/>
</dbReference>
<dbReference type="PANTHER" id="PTHR43642:SF1">
    <property type="entry name" value="HYBRID SIGNAL TRANSDUCTION HISTIDINE KINASE G"/>
    <property type="match status" value="1"/>
</dbReference>
<dbReference type="SUPFAM" id="SSF52540">
    <property type="entry name" value="P-loop containing nucleoside triphosphate hydrolases"/>
    <property type="match status" value="1"/>
</dbReference>
<reference evidence="2" key="1">
    <citation type="submission" date="2023-08" db="EMBL/GenBank/DDBJ databases">
        <authorList>
            <person name="Audoor S."/>
            <person name="Bilcke G."/>
        </authorList>
    </citation>
    <scope>NUCLEOTIDE SEQUENCE</scope>
</reference>
<accession>A0AAD2G5S5</accession>
<proteinExistence type="predicted"/>
<protein>
    <recommendedName>
        <fullName evidence="1">Orc1-like AAA ATPase domain-containing protein</fullName>
    </recommendedName>
</protein>
<dbReference type="Gene3D" id="3.40.50.300">
    <property type="entry name" value="P-loop containing nucleotide triphosphate hydrolases"/>
    <property type="match status" value="1"/>
</dbReference>
<dbReference type="PANTHER" id="PTHR43642">
    <property type="entry name" value="HYBRID SIGNAL TRANSDUCTION HISTIDINE KINASE G"/>
    <property type="match status" value="1"/>
</dbReference>
<name>A0AAD2G5S5_9STRA</name>
<feature type="domain" description="Orc1-like AAA ATPase" evidence="1">
    <location>
        <begin position="48"/>
        <end position="237"/>
    </location>
</feature>
<dbReference type="Proteomes" id="UP001295423">
    <property type="component" value="Unassembled WGS sequence"/>
</dbReference>
<organism evidence="2 3">
    <name type="scientific">Cylindrotheca closterium</name>
    <dbReference type="NCBI Taxonomy" id="2856"/>
    <lineage>
        <taxon>Eukaryota</taxon>
        <taxon>Sar</taxon>
        <taxon>Stramenopiles</taxon>
        <taxon>Ochrophyta</taxon>
        <taxon>Bacillariophyta</taxon>
        <taxon>Bacillariophyceae</taxon>
        <taxon>Bacillariophycidae</taxon>
        <taxon>Bacillariales</taxon>
        <taxon>Bacillariaceae</taxon>
        <taxon>Cylindrotheca</taxon>
    </lineage>
</organism>
<evidence type="ECO:0000259" key="1">
    <source>
        <dbReference type="Pfam" id="PF13191"/>
    </source>
</evidence>
<dbReference type="InterPro" id="IPR027417">
    <property type="entry name" value="P-loop_NTPase"/>
</dbReference>
<gene>
    <name evidence="2" type="ORF">CYCCA115_LOCUS20052</name>
</gene>
<keyword evidence="3" id="KW-1185">Reference proteome</keyword>
<evidence type="ECO:0000313" key="3">
    <source>
        <dbReference type="Proteomes" id="UP001295423"/>
    </source>
</evidence>